<dbReference type="PANTHER" id="PTHR37611:SF2">
    <property type="entry name" value="VIRUS-SPECIFIC-SIGNALING-PATHWAY REGULATED PROTEIN-RELATED"/>
    <property type="match status" value="1"/>
</dbReference>
<name>A0AAV6Y336_9LAMI</name>
<organism evidence="1 2">
    <name type="scientific">Buddleja alternifolia</name>
    <dbReference type="NCBI Taxonomy" id="168488"/>
    <lineage>
        <taxon>Eukaryota</taxon>
        <taxon>Viridiplantae</taxon>
        <taxon>Streptophyta</taxon>
        <taxon>Embryophyta</taxon>
        <taxon>Tracheophyta</taxon>
        <taxon>Spermatophyta</taxon>
        <taxon>Magnoliopsida</taxon>
        <taxon>eudicotyledons</taxon>
        <taxon>Gunneridae</taxon>
        <taxon>Pentapetalae</taxon>
        <taxon>asterids</taxon>
        <taxon>lamiids</taxon>
        <taxon>Lamiales</taxon>
        <taxon>Scrophulariaceae</taxon>
        <taxon>Buddlejeae</taxon>
        <taxon>Buddleja</taxon>
    </lineage>
</organism>
<dbReference type="PANTHER" id="PTHR37611">
    <property type="entry name" value="VIRUS-SPECIFIC-SIGNALING-PATHWAY REGULATED PROTEIN-RELATED"/>
    <property type="match status" value="1"/>
</dbReference>
<dbReference type="AlphaFoldDB" id="A0AAV6Y336"/>
<keyword evidence="2" id="KW-1185">Reference proteome</keyword>
<sequence>MASTVAENWEYVDARDKLENIELSPINTNFLMSLLDETQLLDDCDDERLANLIRSLEAELDSGIGHYAFDDAVWGNNLMDCQSSNDGSNDQDWSMVLLDDLDLRWTDMEIMPSSPNDGLYTDYHGQGMCGVADFGEFGGKKNYYSHLCYETPLEGQDYSSFLYKTNVNVIE</sequence>
<accession>A0AAV6Y336</accession>
<evidence type="ECO:0000313" key="2">
    <source>
        <dbReference type="Proteomes" id="UP000826271"/>
    </source>
</evidence>
<comment type="caution">
    <text evidence="1">The sequence shown here is derived from an EMBL/GenBank/DDBJ whole genome shotgun (WGS) entry which is preliminary data.</text>
</comment>
<dbReference type="Proteomes" id="UP000826271">
    <property type="component" value="Unassembled WGS sequence"/>
</dbReference>
<gene>
    <name evidence="1" type="ORF">BUALT_Bualt03G0173400</name>
</gene>
<dbReference type="EMBL" id="WHWC01000003">
    <property type="protein sequence ID" value="KAG8386672.1"/>
    <property type="molecule type" value="Genomic_DNA"/>
</dbReference>
<reference evidence="1" key="1">
    <citation type="submission" date="2019-10" db="EMBL/GenBank/DDBJ databases">
        <authorList>
            <person name="Zhang R."/>
            <person name="Pan Y."/>
            <person name="Wang J."/>
            <person name="Ma R."/>
            <person name="Yu S."/>
        </authorList>
    </citation>
    <scope>NUCLEOTIDE SEQUENCE</scope>
    <source>
        <strain evidence="1">LA-IB0</strain>
        <tissue evidence="1">Leaf</tissue>
    </source>
</reference>
<protein>
    <submittedName>
        <fullName evidence="1">Uncharacterized protein</fullName>
    </submittedName>
</protein>
<evidence type="ECO:0000313" key="1">
    <source>
        <dbReference type="EMBL" id="KAG8386672.1"/>
    </source>
</evidence>
<proteinExistence type="predicted"/>